<dbReference type="SUPFAM" id="SSF55785">
    <property type="entry name" value="PYP-like sensor domain (PAS domain)"/>
    <property type="match status" value="1"/>
</dbReference>
<dbReference type="Gene3D" id="3.30.450.20">
    <property type="entry name" value="PAS domain"/>
    <property type="match status" value="1"/>
</dbReference>
<evidence type="ECO:0000256" key="6">
    <source>
        <dbReference type="ARBA" id="ARBA00023012"/>
    </source>
</evidence>
<evidence type="ECO:0000256" key="1">
    <source>
        <dbReference type="ARBA" id="ARBA00000085"/>
    </source>
</evidence>
<dbReference type="PANTHER" id="PTHR45453">
    <property type="entry name" value="PHOSPHATE REGULON SENSOR PROTEIN PHOR"/>
    <property type="match status" value="1"/>
</dbReference>
<dbReference type="Gene3D" id="1.10.287.130">
    <property type="match status" value="1"/>
</dbReference>
<organism evidence="8 9">
    <name type="scientific">Pseudogemmobacter faecipullorum</name>
    <dbReference type="NCBI Taxonomy" id="2755041"/>
    <lineage>
        <taxon>Bacteria</taxon>
        <taxon>Pseudomonadati</taxon>
        <taxon>Pseudomonadota</taxon>
        <taxon>Alphaproteobacteria</taxon>
        <taxon>Rhodobacterales</taxon>
        <taxon>Paracoccaceae</taxon>
        <taxon>Pseudogemmobacter</taxon>
    </lineage>
</organism>
<dbReference type="EMBL" id="JACDXX010000006">
    <property type="protein sequence ID" value="MCB5410081.1"/>
    <property type="molecule type" value="Genomic_DNA"/>
</dbReference>
<reference evidence="8 9" key="1">
    <citation type="submission" date="2020-07" db="EMBL/GenBank/DDBJ databases">
        <title>Pseudogemmobacter sp. nov., isolated from poultry manure in Taiwan.</title>
        <authorList>
            <person name="Lin S.-Y."/>
            <person name="Tang Y.-S."/>
            <person name="Young C.-C."/>
        </authorList>
    </citation>
    <scope>NUCLEOTIDE SEQUENCE [LARGE SCALE GENOMIC DNA]</scope>
    <source>
        <strain evidence="8 9">CC-YST710</strain>
    </source>
</reference>
<proteinExistence type="predicted"/>
<dbReference type="Pfam" id="PF00512">
    <property type="entry name" value="HisKA"/>
    <property type="match status" value="1"/>
</dbReference>
<dbReference type="InterPro" id="IPR003661">
    <property type="entry name" value="HisK_dim/P_dom"/>
</dbReference>
<dbReference type="SUPFAM" id="SSF55874">
    <property type="entry name" value="ATPase domain of HSP90 chaperone/DNA topoisomerase II/histidine kinase"/>
    <property type="match status" value="1"/>
</dbReference>
<keyword evidence="4" id="KW-0808">Transferase</keyword>
<dbReference type="RefSeq" id="WP_226934982.1">
    <property type="nucleotide sequence ID" value="NZ_JACDXX010000006.1"/>
</dbReference>
<dbReference type="SMART" id="SM00388">
    <property type="entry name" value="HisKA"/>
    <property type="match status" value="1"/>
</dbReference>
<dbReference type="GO" id="GO:0016301">
    <property type="term" value="F:kinase activity"/>
    <property type="evidence" value="ECO:0007669"/>
    <property type="project" value="UniProtKB-KW"/>
</dbReference>
<dbReference type="SUPFAM" id="SSF47384">
    <property type="entry name" value="Homodimeric domain of signal transducing histidine kinase"/>
    <property type="match status" value="1"/>
</dbReference>
<dbReference type="InterPro" id="IPR003594">
    <property type="entry name" value="HATPase_dom"/>
</dbReference>
<evidence type="ECO:0000256" key="5">
    <source>
        <dbReference type="ARBA" id="ARBA00022777"/>
    </source>
</evidence>
<keyword evidence="6" id="KW-0902">Two-component regulatory system</keyword>
<dbReference type="Gene3D" id="3.30.565.10">
    <property type="entry name" value="Histidine kinase-like ATPase, C-terminal domain"/>
    <property type="match status" value="1"/>
</dbReference>
<dbReference type="CDD" id="cd00082">
    <property type="entry name" value="HisKA"/>
    <property type="match status" value="1"/>
</dbReference>
<dbReference type="InterPro" id="IPR036097">
    <property type="entry name" value="HisK_dim/P_sf"/>
</dbReference>
<feature type="domain" description="Histidine kinase" evidence="7">
    <location>
        <begin position="126"/>
        <end position="348"/>
    </location>
</feature>
<accession>A0ABS8CL53</accession>
<comment type="caution">
    <text evidence="8">The sequence shown here is derived from an EMBL/GenBank/DDBJ whole genome shotgun (WGS) entry which is preliminary data.</text>
</comment>
<evidence type="ECO:0000256" key="3">
    <source>
        <dbReference type="ARBA" id="ARBA00022553"/>
    </source>
</evidence>
<dbReference type="Pfam" id="PF02518">
    <property type="entry name" value="HATPase_c"/>
    <property type="match status" value="1"/>
</dbReference>
<dbReference type="PRINTS" id="PR00344">
    <property type="entry name" value="BCTRLSENSOR"/>
</dbReference>
<evidence type="ECO:0000256" key="2">
    <source>
        <dbReference type="ARBA" id="ARBA00012438"/>
    </source>
</evidence>
<dbReference type="Proteomes" id="UP001198571">
    <property type="component" value="Unassembled WGS sequence"/>
</dbReference>
<dbReference type="InterPro" id="IPR004358">
    <property type="entry name" value="Sig_transdc_His_kin-like_C"/>
</dbReference>
<keyword evidence="9" id="KW-1185">Reference proteome</keyword>
<dbReference type="InterPro" id="IPR036890">
    <property type="entry name" value="HATPase_C_sf"/>
</dbReference>
<dbReference type="EC" id="2.7.13.3" evidence="2"/>
<keyword evidence="5 8" id="KW-0418">Kinase</keyword>
<dbReference type="SMART" id="SM00387">
    <property type="entry name" value="HATPase_c"/>
    <property type="match status" value="1"/>
</dbReference>
<evidence type="ECO:0000256" key="4">
    <source>
        <dbReference type="ARBA" id="ARBA00022679"/>
    </source>
</evidence>
<dbReference type="InterPro" id="IPR035965">
    <property type="entry name" value="PAS-like_dom_sf"/>
</dbReference>
<evidence type="ECO:0000259" key="7">
    <source>
        <dbReference type="PROSITE" id="PS50109"/>
    </source>
</evidence>
<gene>
    <name evidence="8" type="ORF">H0485_08715</name>
</gene>
<comment type="catalytic activity">
    <reaction evidence="1">
        <text>ATP + protein L-histidine = ADP + protein N-phospho-L-histidine.</text>
        <dbReference type="EC" id="2.7.13.3"/>
    </reaction>
</comment>
<evidence type="ECO:0000313" key="9">
    <source>
        <dbReference type="Proteomes" id="UP001198571"/>
    </source>
</evidence>
<evidence type="ECO:0000313" key="8">
    <source>
        <dbReference type="EMBL" id="MCB5410081.1"/>
    </source>
</evidence>
<sequence>MRSAEGQQVPAEALAGELLEGMSLPAFLLDRTEQVVAANAGALALLGQALPGRNLAFFLRAAELFEAITAVRADGEPRDVVLRLPGETQYEARVSLVQSLGQVLCVLRDISRETQNEVIRRDFVANVSHELRTPLTAMMGFIETLQTTAKGDPAAHQRFLSIMEREAARMNRLVSDLLQLSRVEASERMRPREEIDLVQVLQSVIATVRGRAEEAGGSILLERPEALETLLPGDADQLTQVFLNLTENAVKYGAKGALVRLVLSREMTSRGRALRVDVIDQGEGIDPVHLPRLTERFYRIDSHRSRAEGGTGLGLAIVKHIINRHRGWLKIDSRQGEGSTFTVLLPQK</sequence>
<name>A0ABS8CL53_9RHOB</name>
<dbReference type="PANTHER" id="PTHR45453:SF1">
    <property type="entry name" value="PHOSPHATE REGULON SENSOR PROTEIN PHOR"/>
    <property type="match status" value="1"/>
</dbReference>
<protein>
    <recommendedName>
        <fullName evidence="2">histidine kinase</fullName>
        <ecNumber evidence="2">2.7.13.3</ecNumber>
    </recommendedName>
</protein>
<keyword evidence="3" id="KW-0597">Phosphoprotein</keyword>
<dbReference type="PROSITE" id="PS50109">
    <property type="entry name" value="HIS_KIN"/>
    <property type="match status" value="1"/>
</dbReference>
<dbReference type="InterPro" id="IPR050351">
    <property type="entry name" value="BphY/WalK/GraS-like"/>
</dbReference>
<dbReference type="InterPro" id="IPR005467">
    <property type="entry name" value="His_kinase_dom"/>
</dbReference>